<sequence length="56" mass="6359">MIITLQNGVLTFCGLRNALILSHRDQANHRQRRTSDRKSLPDQNSEVSLSRLPSDV</sequence>
<feature type="region of interest" description="Disordered" evidence="1">
    <location>
        <begin position="23"/>
        <end position="56"/>
    </location>
</feature>
<protein>
    <submittedName>
        <fullName evidence="2">Uncharacterized protein</fullName>
    </submittedName>
</protein>
<evidence type="ECO:0000313" key="2">
    <source>
        <dbReference type="EMBL" id="VYT19955.1"/>
    </source>
</evidence>
<reference evidence="2" key="1">
    <citation type="submission" date="2019-11" db="EMBL/GenBank/DDBJ databases">
        <authorList>
            <person name="Feng L."/>
        </authorList>
    </citation>
    <scope>NUCLEOTIDE SEQUENCE</scope>
    <source>
        <strain evidence="2">CAmalonaticusLFYP1</strain>
    </source>
</reference>
<accession>A0A6N2UMW6</accession>
<name>A0A6N2UMW6_CITAM</name>
<dbReference type="EMBL" id="CACRTI010000004">
    <property type="protein sequence ID" value="VYT19955.1"/>
    <property type="molecule type" value="Genomic_DNA"/>
</dbReference>
<organism evidence="2">
    <name type="scientific">Citrobacter amalonaticus</name>
    <dbReference type="NCBI Taxonomy" id="35703"/>
    <lineage>
        <taxon>Bacteria</taxon>
        <taxon>Pseudomonadati</taxon>
        <taxon>Pseudomonadota</taxon>
        <taxon>Gammaproteobacteria</taxon>
        <taxon>Enterobacterales</taxon>
        <taxon>Enterobacteriaceae</taxon>
        <taxon>Citrobacter</taxon>
    </lineage>
</organism>
<gene>
    <name evidence="2" type="ORF">CALFYP1_03206</name>
</gene>
<evidence type="ECO:0000256" key="1">
    <source>
        <dbReference type="SAM" id="MobiDB-lite"/>
    </source>
</evidence>
<dbReference type="AlphaFoldDB" id="A0A6N2UMW6"/>
<proteinExistence type="predicted"/>
<feature type="compositionally biased region" description="Basic and acidic residues" evidence="1">
    <location>
        <begin position="23"/>
        <end position="40"/>
    </location>
</feature>